<dbReference type="InterPro" id="IPR004210">
    <property type="entry name" value="BESS_motif"/>
</dbReference>
<dbReference type="InterPro" id="IPR001005">
    <property type="entry name" value="SANT/Myb"/>
</dbReference>
<gene>
    <name evidence="6" type="ORF">JYU34_013317</name>
</gene>
<feature type="domain" description="BESS" evidence="5">
    <location>
        <begin position="321"/>
        <end position="360"/>
    </location>
</feature>
<keyword evidence="7" id="KW-1185">Reference proteome</keyword>
<evidence type="ECO:0000259" key="3">
    <source>
        <dbReference type="PROSITE" id="PS50090"/>
    </source>
</evidence>
<evidence type="ECO:0000313" key="6">
    <source>
        <dbReference type="EMBL" id="KAG7301897.1"/>
    </source>
</evidence>
<feature type="compositionally biased region" description="Basic and acidic residues" evidence="2">
    <location>
        <begin position="279"/>
        <end position="309"/>
    </location>
</feature>
<name>A0ABQ7Q9I4_PLUXY</name>
<dbReference type="EMBL" id="JAHIBW010000018">
    <property type="protein sequence ID" value="KAG7301897.1"/>
    <property type="molecule type" value="Genomic_DNA"/>
</dbReference>
<accession>A0ABQ7Q9I4</accession>
<dbReference type="PROSITE" id="PS51031">
    <property type="entry name" value="BESS"/>
    <property type="match status" value="1"/>
</dbReference>
<evidence type="ECO:0000256" key="2">
    <source>
        <dbReference type="SAM" id="MobiDB-lite"/>
    </source>
</evidence>
<dbReference type="Pfam" id="PF02944">
    <property type="entry name" value="BESS"/>
    <property type="match status" value="1"/>
</dbReference>
<evidence type="ECO:0000256" key="1">
    <source>
        <dbReference type="PROSITE-ProRule" id="PRU00371"/>
    </source>
</evidence>
<dbReference type="InterPro" id="IPR039353">
    <property type="entry name" value="TF_Adf1"/>
</dbReference>
<evidence type="ECO:0000259" key="5">
    <source>
        <dbReference type="PROSITE" id="PS51031"/>
    </source>
</evidence>
<proteinExistence type="predicted"/>
<feature type="compositionally biased region" description="Acidic residues" evidence="2">
    <location>
        <begin position="260"/>
        <end position="271"/>
    </location>
</feature>
<evidence type="ECO:0000313" key="7">
    <source>
        <dbReference type="Proteomes" id="UP000823941"/>
    </source>
</evidence>
<feature type="domain" description="MADF" evidence="4">
    <location>
        <begin position="13"/>
        <end position="97"/>
    </location>
</feature>
<organism evidence="6 7">
    <name type="scientific">Plutella xylostella</name>
    <name type="common">Diamondback moth</name>
    <name type="synonym">Plutella maculipennis</name>
    <dbReference type="NCBI Taxonomy" id="51655"/>
    <lineage>
        <taxon>Eukaryota</taxon>
        <taxon>Metazoa</taxon>
        <taxon>Ecdysozoa</taxon>
        <taxon>Arthropoda</taxon>
        <taxon>Hexapoda</taxon>
        <taxon>Insecta</taxon>
        <taxon>Pterygota</taxon>
        <taxon>Neoptera</taxon>
        <taxon>Endopterygota</taxon>
        <taxon>Lepidoptera</taxon>
        <taxon>Glossata</taxon>
        <taxon>Ditrysia</taxon>
        <taxon>Yponomeutoidea</taxon>
        <taxon>Plutellidae</taxon>
        <taxon>Plutella</taxon>
    </lineage>
</organism>
<dbReference type="PROSITE" id="PS50090">
    <property type="entry name" value="MYB_LIKE"/>
    <property type="match status" value="1"/>
</dbReference>
<comment type="subcellular location">
    <subcellularLocation>
        <location evidence="1">Nucleus</location>
    </subcellularLocation>
</comment>
<feature type="domain" description="MADF" evidence="4">
    <location>
        <begin position="129"/>
        <end position="219"/>
    </location>
</feature>
<keyword evidence="1" id="KW-0539">Nucleus</keyword>
<dbReference type="PANTHER" id="PTHR12243">
    <property type="entry name" value="MADF DOMAIN TRANSCRIPTION FACTOR"/>
    <property type="match status" value="1"/>
</dbReference>
<dbReference type="PANTHER" id="PTHR12243:SF67">
    <property type="entry name" value="COREPRESSOR OF PANGOLIN, ISOFORM A-RELATED"/>
    <property type="match status" value="1"/>
</dbReference>
<feature type="domain" description="Myb-like" evidence="3">
    <location>
        <begin position="1"/>
        <end position="64"/>
    </location>
</feature>
<feature type="region of interest" description="Disordered" evidence="2">
    <location>
        <begin position="260"/>
        <end position="319"/>
    </location>
</feature>
<dbReference type="Proteomes" id="UP000823941">
    <property type="component" value="Chromosome 18"/>
</dbReference>
<dbReference type="InterPro" id="IPR006578">
    <property type="entry name" value="MADF-dom"/>
</dbReference>
<dbReference type="SMART" id="SM00595">
    <property type="entry name" value="MADF"/>
    <property type="match status" value="2"/>
</dbReference>
<comment type="caution">
    <text evidence="6">The sequence shown here is derived from an EMBL/GenBank/DDBJ whole genome shotgun (WGS) entry which is preliminary data.</text>
</comment>
<evidence type="ECO:0008006" key="8">
    <source>
        <dbReference type="Google" id="ProtNLM"/>
    </source>
</evidence>
<protein>
    <recommendedName>
        <fullName evidence="8">MADF domain-containing protein</fullName>
    </recommendedName>
</protein>
<dbReference type="PROSITE" id="PS51029">
    <property type="entry name" value="MADF"/>
    <property type="match status" value="2"/>
</dbReference>
<reference evidence="6 7" key="1">
    <citation type="submission" date="2021-06" db="EMBL/GenBank/DDBJ databases">
        <title>A haploid diamondback moth (Plutella xylostella L.) genome assembly resolves 31 chromosomes and identifies a diamide resistance mutation.</title>
        <authorList>
            <person name="Ward C.M."/>
            <person name="Perry K.D."/>
            <person name="Baker G."/>
            <person name="Powis K."/>
            <person name="Heckel D.G."/>
            <person name="Baxter S.W."/>
        </authorList>
    </citation>
    <scope>NUCLEOTIDE SEQUENCE [LARGE SCALE GENOMIC DNA]</scope>
    <source>
        <strain evidence="6 7">LV</strain>
        <tissue evidence="6">Single pupa</tissue>
    </source>
</reference>
<dbReference type="Pfam" id="PF10545">
    <property type="entry name" value="MADF_DNA_bdg"/>
    <property type="match status" value="2"/>
</dbReference>
<sequence>MRVSLFNSTEDLKLIRLVEQNRILFDTTELKNSDNEMRDQVWQKIGEQMDKPEKLCKSRWINMRDHLRRTIRRSHEGASCSRYKYEQEMAFVIPFFREPVDDEESSHTDSLINTGTKDRIRFTYNQDIALIELVKERRHLYDPSDPRYANKLDTKAAWDEIADLMDKTARVCKARYFTMRDSKRKNVKIASRSSSSDHRGSRFKYKYSEQLDFLTPFLSFQEDPQDFQVYLEEQDTADLVYDSDDAEPRDVKFEFTNIDTLEEADEETEEEPVNRKRPKKEEKFTLIEPERKKSKKEEEYDVIHEPEPPRRRKSLKKEEEYDGVDTFLMSIGSTLRQLKPYYRNQVKSKIFQVVQEYELQQIVETEGHPSSSLD</sequence>
<evidence type="ECO:0000259" key="4">
    <source>
        <dbReference type="PROSITE" id="PS51029"/>
    </source>
</evidence>